<organism evidence="1">
    <name type="scientific">marine sediment metagenome</name>
    <dbReference type="NCBI Taxonomy" id="412755"/>
    <lineage>
        <taxon>unclassified sequences</taxon>
        <taxon>metagenomes</taxon>
        <taxon>ecological metagenomes</taxon>
    </lineage>
</organism>
<comment type="caution">
    <text evidence="1">The sequence shown here is derived from an EMBL/GenBank/DDBJ whole genome shotgun (WGS) entry which is preliminary data.</text>
</comment>
<accession>X1B194</accession>
<name>X1B194_9ZZZZ</name>
<gene>
    <name evidence="1" type="ORF">S01H4_30580</name>
</gene>
<dbReference type="AlphaFoldDB" id="X1B194"/>
<proteinExistence type="predicted"/>
<protein>
    <submittedName>
        <fullName evidence="1">Uncharacterized protein</fullName>
    </submittedName>
</protein>
<sequence length="65" mass="7614">MDQEDDGKVILIEFSFWIKLSNLEYSFKTKLVLNFWDGPTPFALTIAMFENKLKNTNRAIDTKLI</sequence>
<evidence type="ECO:0000313" key="1">
    <source>
        <dbReference type="EMBL" id="GAG75117.1"/>
    </source>
</evidence>
<dbReference type="EMBL" id="BART01015799">
    <property type="protein sequence ID" value="GAG75117.1"/>
    <property type="molecule type" value="Genomic_DNA"/>
</dbReference>
<reference evidence="1" key="1">
    <citation type="journal article" date="2014" name="Front. Microbiol.">
        <title>High frequency of phylogenetically diverse reductive dehalogenase-homologous genes in deep subseafloor sedimentary metagenomes.</title>
        <authorList>
            <person name="Kawai M."/>
            <person name="Futagami T."/>
            <person name="Toyoda A."/>
            <person name="Takaki Y."/>
            <person name="Nishi S."/>
            <person name="Hori S."/>
            <person name="Arai W."/>
            <person name="Tsubouchi T."/>
            <person name="Morono Y."/>
            <person name="Uchiyama I."/>
            <person name="Ito T."/>
            <person name="Fujiyama A."/>
            <person name="Inagaki F."/>
            <person name="Takami H."/>
        </authorList>
    </citation>
    <scope>NUCLEOTIDE SEQUENCE</scope>
    <source>
        <strain evidence="1">Expedition CK06-06</strain>
    </source>
</reference>